<reference evidence="3" key="1">
    <citation type="submission" date="2020-12" db="EMBL/GenBank/DDBJ databases">
        <title>Bacterial taxonomy.</title>
        <authorList>
            <person name="Pan X."/>
        </authorList>
    </citation>
    <scope>NUCLEOTIDE SEQUENCE</scope>
    <source>
        <strain evidence="3">B2012</strain>
    </source>
</reference>
<organism evidence="3 4">
    <name type="scientific">Acuticoccus mangrovi</name>
    <dbReference type="NCBI Taxonomy" id="2796142"/>
    <lineage>
        <taxon>Bacteria</taxon>
        <taxon>Pseudomonadati</taxon>
        <taxon>Pseudomonadota</taxon>
        <taxon>Alphaproteobacteria</taxon>
        <taxon>Hyphomicrobiales</taxon>
        <taxon>Amorphaceae</taxon>
        <taxon>Acuticoccus</taxon>
    </lineage>
</organism>
<accession>A0A934MM44</accession>
<feature type="domain" description="Heparan-alpha-glucosaminide N-acetyltransferase catalytic" evidence="2">
    <location>
        <begin position="1"/>
        <end position="199"/>
    </location>
</feature>
<dbReference type="InterPro" id="IPR012429">
    <property type="entry name" value="HGSNAT_cat"/>
</dbReference>
<keyword evidence="1" id="KW-0472">Membrane</keyword>
<feature type="transmembrane region" description="Helical" evidence="1">
    <location>
        <begin position="25"/>
        <end position="46"/>
    </location>
</feature>
<feature type="transmembrane region" description="Helical" evidence="1">
    <location>
        <begin position="58"/>
        <end position="78"/>
    </location>
</feature>
<dbReference type="EMBL" id="JAEKJA010000011">
    <property type="protein sequence ID" value="MBJ3776939.1"/>
    <property type="molecule type" value="Genomic_DNA"/>
</dbReference>
<evidence type="ECO:0000313" key="3">
    <source>
        <dbReference type="EMBL" id="MBJ3776939.1"/>
    </source>
</evidence>
<keyword evidence="1" id="KW-1133">Transmembrane helix</keyword>
<sequence>MIVYHGSFDLMFFGIVDWPVTSAPAWRGFAAAIAGTFLFLVGVSLVAAHPARIRWGSFWRRFAIIVAAAAVVTVGTYFAMPVPITFGILHAIATFSVLALPFLFAPAWLTGLAAVVVFVLPFVFRSAIFEAAWLVPFGLAPVAPITFDYEPIFPWFALTLAGIATARTMDLAGGPAPAGTGWLALMGRNSLLIYLVHQPILFTLVMFAAQQF</sequence>
<feature type="transmembrane region" description="Helical" evidence="1">
    <location>
        <begin position="191"/>
        <end position="209"/>
    </location>
</feature>
<dbReference type="Proteomes" id="UP000609531">
    <property type="component" value="Unassembled WGS sequence"/>
</dbReference>
<evidence type="ECO:0000256" key="1">
    <source>
        <dbReference type="SAM" id="Phobius"/>
    </source>
</evidence>
<protein>
    <submittedName>
        <fullName evidence="3">DUF1624 domain-containing protein</fullName>
    </submittedName>
</protein>
<name>A0A934MM44_9HYPH</name>
<dbReference type="Pfam" id="PF07786">
    <property type="entry name" value="HGSNAT_cat"/>
    <property type="match status" value="1"/>
</dbReference>
<evidence type="ECO:0000313" key="4">
    <source>
        <dbReference type="Proteomes" id="UP000609531"/>
    </source>
</evidence>
<keyword evidence="1" id="KW-0812">Transmembrane</keyword>
<dbReference type="AlphaFoldDB" id="A0A934MM44"/>
<comment type="caution">
    <text evidence="3">The sequence shown here is derived from an EMBL/GenBank/DDBJ whole genome shotgun (WGS) entry which is preliminary data.</text>
</comment>
<proteinExistence type="predicted"/>
<gene>
    <name evidence="3" type="ORF">JCR33_14630</name>
</gene>
<keyword evidence="4" id="KW-1185">Reference proteome</keyword>
<evidence type="ECO:0000259" key="2">
    <source>
        <dbReference type="Pfam" id="PF07786"/>
    </source>
</evidence>